<accession>A0A202BDJ6</accession>
<dbReference type="Proteomes" id="UP000196342">
    <property type="component" value="Unassembled WGS sequence"/>
</dbReference>
<dbReference type="AlphaFoldDB" id="A0A202BDJ6"/>
<gene>
    <name evidence="1" type="ORF">CBW21_05880</name>
</gene>
<proteinExistence type="predicted"/>
<protein>
    <submittedName>
        <fullName evidence="1">Uncharacterized protein</fullName>
    </submittedName>
</protein>
<evidence type="ECO:0000313" key="1">
    <source>
        <dbReference type="EMBL" id="OVE49411.1"/>
    </source>
</evidence>
<comment type="caution">
    <text evidence="1">The sequence shown here is derived from an EMBL/GenBank/DDBJ whole genome shotgun (WGS) entry which is preliminary data.</text>
</comment>
<evidence type="ECO:0000313" key="2">
    <source>
        <dbReference type="Proteomes" id="UP000196342"/>
    </source>
</evidence>
<dbReference type="EMBL" id="NHOO01000004">
    <property type="protein sequence ID" value="OVE49411.1"/>
    <property type="molecule type" value="Genomic_DNA"/>
</dbReference>
<sequence length="113" mass="11888">MGGLDNIIAQRIQNNTSAQQLGHSPAAEIRADGAGRKTAILTMEGENLPPGSPLFAEPVMPGQQLPAVIEEIAQQWDGCIYDSPSGDIDIGWAIRAAGKRLVSVQQPKEGGEA</sequence>
<dbReference type="RefSeq" id="WP_087697473.1">
    <property type="nucleotide sequence ID" value="NZ_NHOO01000004.1"/>
</dbReference>
<reference evidence="1 2" key="1">
    <citation type="submission" date="2017-05" db="EMBL/GenBank/DDBJ databases">
        <title>Chromobacterium violaceum GHPS1 isolated from Hydrocarbon polluted soil in French Guiana display an awesome secondary metabolite arsenal and a battery of drug and heavy-metal-resistance and detoxification of xenobiotics proteins.</title>
        <authorList>
            <person name="Belbahri L."/>
        </authorList>
    </citation>
    <scope>NUCLEOTIDE SEQUENCE [LARGE SCALE GENOMIC DNA]</scope>
    <source>
        <strain evidence="1 2">GHPS1</strain>
    </source>
</reference>
<keyword evidence="2" id="KW-1185">Reference proteome</keyword>
<organism evidence="1 2">
    <name type="scientific">Chromobacterium violaceum</name>
    <dbReference type="NCBI Taxonomy" id="536"/>
    <lineage>
        <taxon>Bacteria</taxon>
        <taxon>Pseudomonadati</taxon>
        <taxon>Pseudomonadota</taxon>
        <taxon>Betaproteobacteria</taxon>
        <taxon>Neisseriales</taxon>
        <taxon>Chromobacteriaceae</taxon>
        <taxon>Chromobacterium</taxon>
    </lineage>
</organism>
<name>A0A202BDJ6_CHRVL</name>